<evidence type="ECO:0000256" key="2">
    <source>
        <dbReference type="RuleBase" id="RU003749"/>
    </source>
</evidence>
<dbReference type="Proteomes" id="UP001056336">
    <property type="component" value="Chromosome"/>
</dbReference>
<dbReference type="NCBIfam" id="TIGR00377">
    <property type="entry name" value="ant_ant_sig"/>
    <property type="match status" value="1"/>
</dbReference>
<dbReference type="InterPro" id="IPR002645">
    <property type="entry name" value="STAS_dom"/>
</dbReference>
<name>A0ABY4R0C2_9ACTN</name>
<organism evidence="4 5">
    <name type="scientific">Jatrophihabitans telluris</name>
    <dbReference type="NCBI Taxonomy" id="2038343"/>
    <lineage>
        <taxon>Bacteria</taxon>
        <taxon>Bacillati</taxon>
        <taxon>Actinomycetota</taxon>
        <taxon>Actinomycetes</taxon>
        <taxon>Jatrophihabitantales</taxon>
        <taxon>Jatrophihabitantaceae</taxon>
        <taxon>Jatrophihabitans</taxon>
    </lineage>
</organism>
<evidence type="ECO:0000313" key="4">
    <source>
        <dbReference type="EMBL" id="UQX89038.1"/>
    </source>
</evidence>
<dbReference type="RefSeq" id="WP_249772934.1">
    <property type="nucleotide sequence ID" value="NZ_CP097332.1"/>
</dbReference>
<reference evidence="4" key="1">
    <citation type="journal article" date="2018" name="Int. J. Syst. Evol. Microbiol.">
        <title>Jatrophihabitans telluris sp. nov., isolated from sediment soil of lava forest wetlands and the emended description of the genus Jatrophihabitans.</title>
        <authorList>
            <person name="Lee K.C."/>
            <person name="Suh M.K."/>
            <person name="Eom M.K."/>
            <person name="Kim K.K."/>
            <person name="Kim J.S."/>
            <person name="Kim D.S."/>
            <person name="Ko S.H."/>
            <person name="Shin Y.K."/>
            <person name="Lee J.S."/>
        </authorList>
    </citation>
    <scope>NUCLEOTIDE SEQUENCE</scope>
    <source>
        <strain evidence="4">N237</strain>
    </source>
</reference>
<proteinExistence type="inferred from homology"/>
<dbReference type="SUPFAM" id="SSF52091">
    <property type="entry name" value="SpoIIaa-like"/>
    <property type="match status" value="1"/>
</dbReference>
<evidence type="ECO:0000256" key="1">
    <source>
        <dbReference type="ARBA" id="ARBA00009013"/>
    </source>
</evidence>
<accession>A0ABY4R0C2</accession>
<protein>
    <recommendedName>
        <fullName evidence="2">Anti-sigma factor antagonist</fullName>
    </recommendedName>
</protein>
<evidence type="ECO:0000313" key="5">
    <source>
        <dbReference type="Proteomes" id="UP001056336"/>
    </source>
</evidence>
<dbReference type="InterPro" id="IPR003658">
    <property type="entry name" value="Anti-sigma_ant"/>
</dbReference>
<dbReference type="InterPro" id="IPR036513">
    <property type="entry name" value="STAS_dom_sf"/>
</dbReference>
<dbReference type="EMBL" id="CP097332">
    <property type="protein sequence ID" value="UQX89038.1"/>
    <property type="molecule type" value="Genomic_DNA"/>
</dbReference>
<sequence length="108" mass="11150">MDLRIVEQVSATGTYTLSLRGSLDLMSKGELIAAGELALQATGSTGLVLNLAGVEFIDSTGIGAIIEVSSFAADLGRTFALQSPSARVARVLELTGLSDNWPTVPNAV</sequence>
<comment type="similarity">
    <text evidence="1 2">Belongs to the anti-sigma-factor antagonist family.</text>
</comment>
<dbReference type="Gene3D" id="3.30.750.24">
    <property type="entry name" value="STAS domain"/>
    <property type="match status" value="1"/>
</dbReference>
<reference evidence="4" key="2">
    <citation type="submission" date="2022-05" db="EMBL/GenBank/DDBJ databases">
        <authorList>
            <person name="Kim J.-S."/>
            <person name="Lee K."/>
            <person name="Suh M."/>
            <person name="Eom M."/>
            <person name="Kim J.-S."/>
            <person name="Kim D.-S."/>
            <person name="Ko S.-H."/>
            <person name="Shin Y."/>
            <person name="Lee J.-S."/>
        </authorList>
    </citation>
    <scope>NUCLEOTIDE SEQUENCE</scope>
    <source>
        <strain evidence="4">N237</strain>
    </source>
</reference>
<evidence type="ECO:0000259" key="3">
    <source>
        <dbReference type="PROSITE" id="PS50801"/>
    </source>
</evidence>
<dbReference type="PROSITE" id="PS50801">
    <property type="entry name" value="STAS"/>
    <property type="match status" value="1"/>
</dbReference>
<dbReference type="PANTHER" id="PTHR33495:SF2">
    <property type="entry name" value="ANTI-SIGMA FACTOR ANTAGONIST TM_1081-RELATED"/>
    <property type="match status" value="1"/>
</dbReference>
<dbReference type="Pfam" id="PF01740">
    <property type="entry name" value="STAS"/>
    <property type="match status" value="1"/>
</dbReference>
<dbReference type="CDD" id="cd07043">
    <property type="entry name" value="STAS_anti-anti-sigma_factors"/>
    <property type="match status" value="1"/>
</dbReference>
<feature type="domain" description="STAS" evidence="3">
    <location>
        <begin position="13"/>
        <end position="108"/>
    </location>
</feature>
<dbReference type="PANTHER" id="PTHR33495">
    <property type="entry name" value="ANTI-SIGMA FACTOR ANTAGONIST TM_1081-RELATED-RELATED"/>
    <property type="match status" value="1"/>
</dbReference>
<gene>
    <name evidence="4" type="ORF">M6D93_03320</name>
</gene>
<keyword evidence="5" id="KW-1185">Reference proteome</keyword>